<geneLocation type="plasmid" evidence="5">
    <name>p1</name>
</geneLocation>
<protein>
    <submittedName>
        <fullName evidence="1">Uncharacterized protein</fullName>
    </submittedName>
</protein>
<keyword evidence="5" id="KW-0614">Plasmid</keyword>
<name>A0A0S4UAH5_RALSL</name>
<evidence type="ECO:0000313" key="4">
    <source>
        <dbReference type="EMBL" id="CUV58564.1"/>
    </source>
</evidence>
<organism evidence="1">
    <name type="scientific">Ralstonia solanacearum</name>
    <name type="common">Pseudomonas solanacearum</name>
    <dbReference type="NCBI Taxonomy" id="305"/>
    <lineage>
        <taxon>Bacteria</taxon>
        <taxon>Pseudomonadati</taxon>
        <taxon>Pseudomonadota</taxon>
        <taxon>Betaproteobacteria</taxon>
        <taxon>Burkholderiales</taxon>
        <taxon>Burkholderiaceae</taxon>
        <taxon>Ralstonia</taxon>
        <taxon>Ralstonia solanacearum species complex</taxon>
    </lineage>
</organism>
<dbReference type="EMBL" id="CP085044">
    <property type="protein sequence ID" value="UZF17763.1"/>
    <property type="molecule type" value="Genomic_DNA"/>
</dbReference>
<proteinExistence type="predicted"/>
<accession>A0A0S4UAH5</accession>
<dbReference type="EMBL" id="LN899821">
    <property type="protein sequence ID" value="CUV19126.1"/>
    <property type="molecule type" value="Genomic_DNA"/>
</dbReference>
<sequence length="74" mass="8120">MGYVNIETAHILRALHESRTPTIVTPGRFGSDVVGAHPLEEKISTDDAYRKRPEFAASVLQSTRELVKQQGATA</sequence>
<dbReference type="EMBL" id="LN899824">
    <property type="protein sequence ID" value="CUV31757.1"/>
    <property type="molecule type" value="Genomic_DNA"/>
</dbReference>
<evidence type="ECO:0000313" key="2">
    <source>
        <dbReference type="EMBL" id="CUV31757.1"/>
    </source>
</evidence>
<dbReference type="EMBL" id="LN899820">
    <property type="protein sequence ID" value="CUV58564.1"/>
    <property type="molecule type" value="Genomic_DNA"/>
</dbReference>
<reference evidence="5" key="2">
    <citation type="submission" date="2021-10" db="EMBL/GenBank/DDBJ databases">
        <title>Complete genome sequences of five Ralstonia solancearum strains isolated from sunflower.</title>
        <authorList>
            <person name="She X."/>
            <person name="He Z."/>
        </authorList>
    </citation>
    <scope>NUCLEOTIDE SEQUENCE</scope>
    <source>
        <strain evidence="5">RS638</strain>
        <plasmid evidence="5">p1</plasmid>
    </source>
</reference>
<evidence type="ECO:0000313" key="5">
    <source>
        <dbReference type="EMBL" id="UZF17763.1"/>
    </source>
</evidence>
<evidence type="ECO:0000313" key="3">
    <source>
        <dbReference type="EMBL" id="CUV47872.1"/>
    </source>
</evidence>
<gene>
    <name evidence="5" type="ORF">LH706_19665</name>
    <name evidence="1" type="ORF">PSS4_v1_920013</name>
    <name evidence="2" type="ORF">RUN1985_v1_1130014</name>
    <name evidence="4" type="ORF">RUN215_v1_2520004</name>
    <name evidence="3" type="ORF">TO10_v1_1190009</name>
</gene>
<dbReference type="EMBL" id="LN899827">
    <property type="protein sequence ID" value="CUV47872.1"/>
    <property type="molecule type" value="Genomic_DNA"/>
</dbReference>
<dbReference type="PATRIC" id="fig|305.109.peg.5109"/>
<dbReference type="AlphaFoldDB" id="A0A0S4UAH5"/>
<evidence type="ECO:0000313" key="1">
    <source>
        <dbReference type="EMBL" id="CUV19126.1"/>
    </source>
</evidence>
<reference evidence="1" key="1">
    <citation type="submission" date="2015-10" db="EMBL/GenBank/DDBJ databases">
        <authorList>
            <person name="Gilbert D.G."/>
        </authorList>
    </citation>
    <scope>NUCLEOTIDE SEQUENCE</scope>
    <source>
        <strain evidence="1">Phyl III-seqv23</strain>
    </source>
</reference>